<evidence type="ECO:0000256" key="2">
    <source>
        <dbReference type="ARBA" id="ARBA00022692"/>
    </source>
</evidence>
<evidence type="ECO:0000256" key="1">
    <source>
        <dbReference type="ARBA" id="ARBA00004127"/>
    </source>
</evidence>
<comment type="caution">
    <text evidence="6">The sequence shown here is derived from an EMBL/GenBank/DDBJ whole genome shotgun (WGS) entry which is preliminary data.</text>
</comment>
<evidence type="ECO:0000256" key="3">
    <source>
        <dbReference type="ARBA" id="ARBA00022989"/>
    </source>
</evidence>
<sequence length="175" mass="19717">MRSRPVLIIGAAITGDTDCMVHGSEETVGFRLWPPVAIGAPLFVGWLATSFWGDPVGLSGWRIPLGWALVLLFVGWNGWSLWLFRRHETGMLPGQATHAMIEEGPYRLSRNPLYVGMLALYLGLALLAPTSWGLVMFPAAVLLVLWGAIRPEERFLHERFGAPYDDYTRRVRRWL</sequence>
<accession>A0ABP8ZIR6</accession>
<reference evidence="7" key="1">
    <citation type="journal article" date="2019" name="Int. J. Syst. Evol. Microbiol.">
        <title>The Global Catalogue of Microorganisms (GCM) 10K type strain sequencing project: providing services to taxonomists for standard genome sequencing and annotation.</title>
        <authorList>
            <consortium name="The Broad Institute Genomics Platform"/>
            <consortium name="The Broad Institute Genome Sequencing Center for Infectious Disease"/>
            <person name="Wu L."/>
            <person name="Ma J."/>
        </authorList>
    </citation>
    <scope>NUCLEOTIDE SEQUENCE [LARGE SCALE GENOMIC DNA]</scope>
    <source>
        <strain evidence="7">JCM 18532</strain>
    </source>
</reference>
<evidence type="ECO:0000256" key="4">
    <source>
        <dbReference type="ARBA" id="ARBA00023136"/>
    </source>
</evidence>
<keyword evidence="3 5" id="KW-1133">Transmembrane helix</keyword>
<evidence type="ECO:0000256" key="5">
    <source>
        <dbReference type="SAM" id="Phobius"/>
    </source>
</evidence>
<keyword evidence="4 5" id="KW-0472">Membrane</keyword>
<dbReference type="PANTHER" id="PTHR43847:SF1">
    <property type="entry name" value="BLL3993 PROTEIN"/>
    <property type="match status" value="1"/>
</dbReference>
<dbReference type="PANTHER" id="PTHR43847">
    <property type="entry name" value="BLL3993 PROTEIN"/>
    <property type="match status" value="1"/>
</dbReference>
<comment type="subcellular location">
    <subcellularLocation>
        <location evidence="1">Endomembrane system</location>
        <topology evidence="1">Multi-pass membrane protein</topology>
    </subcellularLocation>
</comment>
<keyword evidence="2 5" id="KW-0812">Transmembrane</keyword>
<keyword evidence="7" id="KW-1185">Reference proteome</keyword>
<dbReference type="EMBL" id="BAABKN010000034">
    <property type="protein sequence ID" value="GAA4757428.1"/>
    <property type="molecule type" value="Genomic_DNA"/>
</dbReference>
<feature type="transmembrane region" description="Helical" evidence="5">
    <location>
        <begin position="118"/>
        <end position="149"/>
    </location>
</feature>
<name>A0ABP8ZIR6_9ACTN</name>
<feature type="transmembrane region" description="Helical" evidence="5">
    <location>
        <begin position="65"/>
        <end position="84"/>
    </location>
</feature>
<dbReference type="InterPro" id="IPR007318">
    <property type="entry name" value="Phopholipid_MeTrfase"/>
</dbReference>
<proteinExistence type="predicted"/>
<feature type="transmembrane region" description="Helical" evidence="5">
    <location>
        <begin position="33"/>
        <end position="53"/>
    </location>
</feature>
<dbReference type="Gene3D" id="1.20.120.1630">
    <property type="match status" value="1"/>
</dbReference>
<organism evidence="6 7">
    <name type="scientific">Nocardioides endophyticus</name>
    <dbReference type="NCBI Taxonomy" id="1353775"/>
    <lineage>
        <taxon>Bacteria</taxon>
        <taxon>Bacillati</taxon>
        <taxon>Actinomycetota</taxon>
        <taxon>Actinomycetes</taxon>
        <taxon>Propionibacteriales</taxon>
        <taxon>Nocardioidaceae</taxon>
        <taxon>Nocardioides</taxon>
    </lineage>
</organism>
<evidence type="ECO:0000313" key="6">
    <source>
        <dbReference type="EMBL" id="GAA4757428.1"/>
    </source>
</evidence>
<dbReference type="InterPro" id="IPR052527">
    <property type="entry name" value="Metal_cation-efflux_comp"/>
</dbReference>
<dbReference type="Proteomes" id="UP001499882">
    <property type="component" value="Unassembled WGS sequence"/>
</dbReference>
<gene>
    <name evidence="6" type="ORF">GCM10023350_48820</name>
</gene>
<evidence type="ECO:0000313" key="7">
    <source>
        <dbReference type="Proteomes" id="UP001499882"/>
    </source>
</evidence>
<dbReference type="Pfam" id="PF04191">
    <property type="entry name" value="PEMT"/>
    <property type="match status" value="1"/>
</dbReference>
<protein>
    <submittedName>
        <fullName evidence="6">Isoprenylcysteine carboxylmethyltransferase family protein</fullName>
    </submittedName>
</protein>